<dbReference type="AlphaFoldDB" id="A0A223E9Z5"/>
<keyword evidence="4 7" id="KW-0472">Membrane</keyword>
<dbReference type="RefSeq" id="WP_094246261.1">
    <property type="nucleotide sequence ID" value="NZ_CP017703.1"/>
</dbReference>
<keyword evidence="5 7" id="KW-0456">Lyase</keyword>
<dbReference type="Proteomes" id="UP000214606">
    <property type="component" value="Chromosome"/>
</dbReference>
<feature type="site" description="Important for catalytic activity" evidence="7">
    <location>
        <position position="260"/>
    </location>
</feature>
<dbReference type="HAMAP" id="MF_02065">
    <property type="entry name" value="MltG"/>
    <property type="match status" value="1"/>
</dbReference>
<dbReference type="Gene3D" id="3.30.160.60">
    <property type="entry name" value="Classic Zinc Finger"/>
    <property type="match status" value="1"/>
</dbReference>
<evidence type="ECO:0000313" key="9">
    <source>
        <dbReference type="Proteomes" id="UP000214606"/>
    </source>
</evidence>
<evidence type="ECO:0000256" key="3">
    <source>
        <dbReference type="ARBA" id="ARBA00022989"/>
    </source>
</evidence>
<evidence type="ECO:0000256" key="7">
    <source>
        <dbReference type="HAMAP-Rule" id="MF_02065"/>
    </source>
</evidence>
<keyword evidence="6 7" id="KW-0961">Cell wall biogenesis/degradation</keyword>
<dbReference type="EMBL" id="CP017703">
    <property type="protein sequence ID" value="ASS92001.1"/>
    <property type="molecule type" value="Genomic_DNA"/>
</dbReference>
<dbReference type="Gene3D" id="3.30.1490.480">
    <property type="entry name" value="Endolytic murein transglycosylase"/>
    <property type="match status" value="1"/>
</dbReference>
<evidence type="ECO:0000256" key="5">
    <source>
        <dbReference type="ARBA" id="ARBA00023239"/>
    </source>
</evidence>
<evidence type="ECO:0000256" key="1">
    <source>
        <dbReference type="ARBA" id="ARBA00022475"/>
    </source>
</evidence>
<evidence type="ECO:0000256" key="2">
    <source>
        <dbReference type="ARBA" id="ARBA00022692"/>
    </source>
</evidence>
<comment type="function">
    <text evidence="7">Functions as a peptidoglycan terminase that cleaves nascent peptidoglycan strands endolytically to terminate their elongation.</text>
</comment>
<organism evidence="8 9">
    <name type="scientific">Aeribacillus pallidus</name>
    <dbReference type="NCBI Taxonomy" id="33936"/>
    <lineage>
        <taxon>Bacteria</taxon>
        <taxon>Bacillati</taxon>
        <taxon>Bacillota</taxon>
        <taxon>Bacilli</taxon>
        <taxon>Bacillales</taxon>
        <taxon>Bacillaceae</taxon>
        <taxon>Aeribacillus</taxon>
    </lineage>
</organism>
<proteinExistence type="inferred from homology"/>
<dbReference type="GO" id="GO:0008932">
    <property type="term" value="F:lytic endotransglycosylase activity"/>
    <property type="evidence" value="ECO:0007669"/>
    <property type="project" value="UniProtKB-UniRule"/>
</dbReference>
<accession>A0A223E9Z5</accession>
<dbReference type="GO" id="GO:0005886">
    <property type="term" value="C:plasma membrane"/>
    <property type="evidence" value="ECO:0007669"/>
    <property type="project" value="UniProtKB-SubCell"/>
</dbReference>
<dbReference type="NCBIfam" id="TIGR00247">
    <property type="entry name" value="endolytic transglycosylase MltG"/>
    <property type="match status" value="1"/>
</dbReference>
<comment type="subcellular location">
    <subcellularLocation>
        <location evidence="7">Cell membrane</location>
        <topology evidence="7">Single-pass membrane protein</topology>
    </subcellularLocation>
</comment>
<dbReference type="KEGG" id="apak:AP3564_18630"/>
<evidence type="ECO:0000313" key="8">
    <source>
        <dbReference type="EMBL" id="ASS92001.1"/>
    </source>
</evidence>
<dbReference type="Pfam" id="PF02618">
    <property type="entry name" value="YceG"/>
    <property type="match status" value="1"/>
</dbReference>
<dbReference type="InterPro" id="IPR003770">
    <property type="entry name" value="MLTG-like"/>
</dbReference>
<dbReference type="GO" id="GO:0071555">
    <property type="term" value="P:cell wall organization"/>
    <property type="evidence" value="ECO:0007669"/>
    <property type="project" value="UniProtKB-KW"/>
</dbReference>
<reference evidence="8 9" key="1">
    <citation type="submission" date="2016-10" db="EMBL/GenBank/DDBJ databases">
        <title>The whole genome sequencing and assembly of Aeribacillus pallidus KCTC3564 strain.</title>
        <authorList>
            <person name="Lee Y.-J."/>
            <person name="Park M.-K."/>
            <person name="Yi H."/>
            <person name="Bahn Y.-S."/>
            <person name="Kim J.F."/>
            <person name="Lee D.-W."/>
        </authorList>
    </citation>
    <scope>NUCLEOTIDE SEQUENCE [LARGE SCALE GENOMIC DNA]</scope>
    <source>
        <strain evidence="8 9">KCTC3564</strain>
    </source>
</reference>
<comment type="similarity">
    <text evidence="7">Belongs to the transglycosylase MltG family.</text>
</comment>
<name>A0A223E9Z5_9BACI</name>
<sequence>MADSDSNKEFLDKKLQEKLHIAKIVRKTVLTVLIAFVVLFAGVIGGGYLYVRSALKPVDPDNKEPVKVQIPIGSSVSQIASILEKNDIIKSAIVFKYYVKFKNESGFQAGNYQFNQSMTIQEIVERLKKGELMGEAAIKLTIPEGLQLSEIADIIAKHTPYSKKEIMNQLTNQQFIKQMQKKYPNTITDDIFNRRIKYALEGYLYPATYSFYEESPPLSEIIETMIKKTDEMLVPYRNKMKELSLSTHQFLTLASLVEEEATEKADREKIASVFYNRLEKNMPLQTDPTVLYSLGKHKERVYYKDLEVNSPYNTYKNKGLPPGPIANAGKQSLDAVANPADTNYFYFLATKEGEVIFTKTLDEHNKEKAKHITEKD</sequence>
<dbReference type="PANTHER" id="PTHR30518">
    <property type="entry name" value="ENDOLYTIC MUREIN TRANSGLYCOSYLASE"/>
    <property type="match status" value="1"/>
</dbReference>
<feature type="transmembrane region" description="Helical" evidence="7">
    <location>
        <begin position="28"/>
        <end position="51"/>
    </location>
</feature>
<dbReference type="GO" id="GO:0009252">
    <property type="term" value="P:peptidoglycan biosynthetic process"/>
    <property type="evidence" value="ECO:0007669"/>
    <property type="project" value="UniProtKB-UniRule"/>
</dbReference>
<protein>
    <recommendedName>
        <fullName evidence="7">Endolytic murein transglycosylase</fullName>
        <ecNumber evidence="7">4.2.2.29</ecNumber>
    </recommendedName>
    <alternativeName>
        <fullName evidence="7">Peptidoglycan lytic transglycosylase</fullName>
    </alternativeName>
    <alternativeName>
        <fullName evidence="7">Peptidoglycan polymerization terminase</fullName>
    </alternativeName>
</protein>
<dbReference type="CDD" id="cd08010">
    <property type="entry name" value="MltG_like"/>
    <property type="match status" value="1"/>
</dbReference>
<comment type="catalytic activity">
    <reaction evidence="7">
        <text>a peptidoglycan chain = a peptidoglycan chain with N-acetyl-1,6-anhydromuramyl-[peptide] at the reducing end + a peptidoglycan chain with N-acetylglucosamine at the non-reducing end.</text>
        <dbReference type="EC" id="4.2.2.29"/>
    </reaction>
</comment>
<evidence type="ECO:0000256" key="6">
    <source>
        <dbReference type="ARBA" id="ARBA00023316"/>
    </source>
</evidence>
<keyword evidence="2 7" id="KW-0812">Transmembrane</keyword>
<dbReference type="EC" id="4.2.2.29" evidence="7"/>
<keyword evidence="3 7" id="KW-1133">Transmembrane helix</keyword>
<dbReference type="PANTHER" id="PTHR30518:SF2">
    <property type="entry name" value="ENDOLYTIC MUREIN TRANSGLYCOSYLASE"/>
    <property type="match status" value="1"/>
</dbReference>
<keyword evidence="1 7" id="KW-1003">Cell membrane</keyword>
<evidence type="ECO:0000256" key="4">
    <source>
        <dbReference type="ARBA" id="ARBA00023136"/>
    </source>
</evidence>
<gene>
    <name evidence="7" type="primary">mltG</name>
    <name evidence="8" type="ORF">AP3564_18630</name>
</gene>